<dbReference type="AlphaFoldDB" id="A0A0C2GZM4"/>
<reference evidence="1 2" key="1">
    <citation type="submission" date="2013-12" db="EMBL/GenBank/DDBJ databases">
        <title>Draft genome of the parsitic nematode Ancylostoma duodenale.</title>
        <authorList>
            <person name="Mitreva M."/>
        </authorList>
    </citation>
    <scope>NUCLEOTIDE SEQUENCE [LARGE SCALE GENOMIC DNA]</scope>
    <source>
        <strain evidence="1 2">Zhejiang</strain>
    </source>
</reference>
<gene>
    <name evidence="1" type="ORF">ANCDUO_02740</name>
</gene>
<dbReference type="Proteomes" id="UP000054047">
    <property type="component" value="Unassembled WGS sequence"/>
</dbReference>
<proteinExistence type="predicted"/>
<keyword evidence="2" id="KW-1185">Reference proteome</keyword>
<accession>A0A0C2GZM4</accession>
<protein>
    <submittedName>
        <fullName evidence="1">Uncharacterized protein</fullName>
    </submittedName>
</protein>
<evidence type="ECO:0000313" key="2">
    <source>
        <dbReference type="Proteomes" id="UP000054047"/>
    </source>
</evidence>
<evidence type="ECO:0000313" key="1">
    <source>
        <dbReference type="EMBL" id="KIH66930.1"/>
    </source>
</evidence>
<sequence length="72" mass="8347">MTTPDQTLQADEGIRSDIEKAREALESRLQYSSQILVEKHEDRSRNLESLVCPPLLGCLKKNENNYRRCEQV</sequence>
<name>A0A0C2GZM4_9BILA</name>
<organism evidence="1 2">
    <name type="scientific">Ancylostoma duodenale</name>
    <dbReference type="NCBI Taxonomy" id="51022"/>
    <lineage>
        <taxon>Eukaryota</taxon>
        <taxon>Metazoa</taxon>
        <taxon>Ecdysozoa</taxon>
        <taxon>Nematoda</taxon>
        <taxon>Chromadorea</taxon>
        <taxon>Rhabditida</taxon>
        <taxon>Rhabditina</taxon>
        <taxon>Rhabditomorpha</taxon>
        <taxon>Strongyloidea</taxon>
        <taxon>Ancylostomatidae</taxon>
        <taxon>Ancylostomatinae</taxon>
        <taxon>Ancylostoma</taxon>
    </lineage>
</organism>
<dbReference type="EMBL" id="KN726909">
    <property type="protein sequence ID" value="KIH66930.1"/>
    <property type="molecule type" value="Genomic_DNA"/>
</dbReference>